<dbReference type="GO" id="GO:0045087">
    <property type="term" value="P:innate immune response"/>
    <property type="evidence" value="ECO:0007669"/>
    <property type="project" value="TreeGrafter"/>
</dbReference>
<reference evidence="4" key="1">
    <citation type="submission" date="2025-08" db="UniProtKB">
        <authorList>
            <consortium name="Ensembl"/>
        </authorList>
    </citation>
    <scope>IDENTIFICATION</scope>
</reference>
<organism evidence="4 5">
    <name type="scientific">Leptobrachium leishanense</name>
    <name type="common">Leishan spiny toad</name>
    <dbReference type="NCBI Taxonomy" id="445787"/>
    <lineage>
        <taxon>Eukaryota</taxon>
        <taxon>Metazoa</taxon>
        <taxon>Chordata</taxon>
        <taxon>Craniata</taxon>
        <taxon>Vertebrata</taxon>
        <taxon>Euteleostomi</taxon>
        <taxon>Amphibia</taxon>
        <taxon>Batrachia</taxon>
        <taxon>Anura</taxon>
        <taxon>Pelobatoidea</taxon>
        <taxon>Megophryidae</taxon>
        <taxon>Leptobrachium</taxon>
    </lineage>
</organism>
<reference evidence="4" key="2">
    <citation type="submission" date="2025-09" db="UniProtKB">
        <authorList>
            <consortium name="Ensembl"/>
        </authorList>
    </citation>
    <scope>IDENTIFICATION</scope>
</reference>
<dbReference type="PRINTS" id="PR00003">
    <property type="entry name" value="4DISULPHCORE"/>
</dbReference>
<evidence type="ECO:0000259" key="3">
    <source>
        <dbReference type="PROSITE" id="PS51390"/>
    </source>
</evidence>
<dbReference type="PANTHER" id="PTHR19441">
    <property type="entry name" value="WHEY ACDIC PROTEIN WAP"/>
    <property type="match status" value="1"/>
</dbReference>
<evidence type="ECO:0000313" key="5">
    <source>
        <dbReference type="Proteomes" id="UP000694569"/>
    </source>
</evidence>
<proteinExistence type="predicted"/>
<feature type="domain" description="WAP" evidence="3">
    <location>
        <begin position="206"/>
        <end position="257"/>
    </location>
</feature>
<feature type="domain" description="WAP" evidence="3">
    <location>
        <begin position="653"/>
        <end position="703"/>
    </location>
</feature>
<dbReference type="InterPro" id="IPR036645">
    <property type="entry name" value="Elafin-like_sf"/>
</dbReference>
<dbReference type="Proteomes" id="UP000694569">
    <property type="component" value="Unplaced"/>
</dbReference>
<keyword evidence="5" id="KW-1185">Reference proteome</keyword>
<feature type="domain" description="WAP" evidence="3">
    <location>
        <begin position="258"/>
        <end position="305"/>
    </location>
</feature>
<feature type="domain" description="WAP" evidence="3">
    <location>
        <begin position="852"/>
        <end position="899"/>
    </location>
</feature>
<feature type="domain" description="WAP" evidence="3">
    <location>
        <begin position="554"/>
        <end position="601"/>
    </location>
</feature>
<keyword evidence="2" id="KW-1015">Disulfide bond</keyword>
<feature type="domain" description="WAP" evidence="3">
    <location>
        <begin position="947"/>
        <end position="994"/>
    </location>
</feature>
<dbReference type="InterPro" id="IPR050514">
    <property type="entry name" value="WAP_four-disulfide_core"/>
</dbReference>
<dbReference type="GO" id="GO:0019731">
    <property type="term" value="P:antibacterial humoral response"/>
    <property type="evidence" value="ECO:0007669"/>
    <property type="project" value="TreeGrafter"/>
</dbReference>
<dbReference type="AlphaFoldDB" id="A0A8C5M6K4"/>
<feature type="domain" description="WAP" evidence="3">
    <location>
        <begin position="749"/>
        <end position="800"/>
    </location>
</feature>
<evidence type="ECO:0000256" key="1">
    <source>
        <dbReference type="ARBA" id="ARBA00022729"/>
    </source>
</evidence>
<feature type="domain" description="WAP" evidence="3">
    <location>
        <begin position="405"/>
        <end position="452"/>
    </location>
</feature>
<sequence>MFLGDFWPLPPWFGINPRQQVRHTDSSQTQAAGTDMSPVVSSLLLGLVLCWSGTQATEPAVVALINVCPPFDATICPMAKPENNKCQTDSQCLGGEICCCSNCILKCVPPEQVKRGRCPPNLERCKPQVPRPLCQSDRDCTGKQKCCEMCGKVCLDPVEEQRLLCPAIGVTDEKSLTCASFLCSRHLDCQTDERCCVSGNGKKCVKIPKDLFSVCPRFDPSTCPLAKPDPEECKTDSQCLGDKICCCSNCGLKCVTPEQVRLGRCPPVEPICKLPLPDSMCKSDRDCSGKQKCCDSCGKQCRFTVEEPLGVCPASGVIEGKSLTCPSVFCSRDTDCLTDEKCCVFGDSKRCVKSSPDLINVCPHFDRSICPLVKPGPDDCKTDSQCLGGKICCCSNCGLKCVYPEQVKPGRCPSTVDKCTEPLLKPMCQSDHDCPGKQKCCDVCGKRCREPVEEPHLSCPAIGVTDVKSLTCVSFECSRDSDCKSDEKCCVSGNGKKCLKSSPVVELINVCPRFDPTICPLAKPGPEGCKNDSQCLGGKKCCCSNCGLNCVSPEQVKPGRCPAIVVRCKMPLPDPKCWSDRDCTGKQKCCEMCGISCQDPVEEPRVLCPAIGVNEGKSLTCVSFECSRDSDCQTDEKCCVSGNGKKCLKSFPVAELINVCPPFDPSTCLLAKPGPEECKNDSQCLGGKKCCCSNCGLKCVPPEQVRPGRCPSFVLNCKTPLPDPMCQSDHDCPGRKKCCDNCGKNCWDPVEEPRVLCPAIGVNEGKSLTCVSFECSRDSDCKSDEKCCVSGNGKKCLKPPKDVELINVCPPFDPSICLLAKPGPEGCKTDSQCLGGKKCCCSNCGLNCVSPEQVKPGRCPLNWTKCKLPLPGPMCQSDRNCSGTQKCCDICGKKCSDPVEEPRGVCPASETGRSLTCASIHCSADSDCLADEKCCASGDGKKCLKPSTVKPGRCPPEVVRCKPPEPEPKCKSDLECLGKQKCCDLCGVSCRDPVEDF</sequence>
<dbReference type="GO" id="GO:0004867">
    <property type="term" value="F:serine-type endopeptidase inhibitor activity"/>
    <property type="evidence" value="ECO:0007669"/>
    <property type="project" value="TreeGrafter"/>
</dbReference>
<dbReference type="PROSITE" id="PS51390">
    <property type="entry name" value="WAP"/>
    <property type="match status" value="10"/>
</dbReference>
<feature type="domain" description="WAP" evidence="3">
    <location>
        <begin position="111"/>
        <end position="158"/>
    </location>
</feature>
<dbReference type="GeneTree" id="ENSGT01140000282936"/>
<dbReference type="GO" id="GO:0005615">
    <property type="term" value="C:extracellular space"/>
    <property type="evidence" value="ECO:0007669"/>
    <property type="project" value="TreeGrafter"/>
</dbReference>
<protein>
    <recommendedName>
        <fullName evidence="3">WAP domain-containing protein</fullName>
    </recommendedName>
</protein>
<dbReference type="SUPFAM" id="SSF57256">
    <property type="entry name" value="Elafin-like"/>
    <property type="match status" value="14"/>
</dbReference>
<dbReference type="OrthoDB" id="4473401at2759"/>
<dbReference type="Gene3D" id="4.10.75.10">
    <property type="entry name" value="Elafin-like"/>
    <property type="match status" value="13"/>
</dbReference>
<feature type="domain" description="WAP" evidence="3">
    <location>
        <begin position="453"/>
        <end position="504"/>
    </location>
</feature>
<evidence type="ECO:0000313" key="4">
    <source>
        <dbReference type="Ensembl" id="ENSLLEP00000010204.1"/>
    </source>
</evidence>
<dbReference type="Ensembl" id="ENSLLET00000010603.1">
    <property type="protein sequence ID" value="ENSLLEP00000010204.1"/>
    <property type="gene ID" value="ENSLLEG00000006504.1"/>
</dbReference>
<evidence type="ECO:0000256" key="2">
    <source>
        <dbReference type="ARBA" id="ARBA00023157"/>
    </source>
</evidence>
<accession>A0A8C5M6K4</accession>
<name>A0A8C5M6K4_9ANUR</name>
<keyword evidence="1" id="KW-0732">Signal</keyword>
<dbReference type="PANTHER" id="PTHR19441:SF30">
    <property type="entry name" value="ELAFIN"/>
    <property type="match status" value="1"/>
</dbReference>
<dbReference type="InterPro" id="IPR008197">
    <property type="entry name" value="WAP_dom"/>
</dbReference>
<dbReference type="Pfam" id="PF00095">
    <property type="entry name" value="WAP"/>
    <property type="match status" value="19"/>
</dbReference>
<dbReference type="SMART" id="SM00217">
    <property type="entry name" value="WAP"/>
    <property type="match status" value="18"/>
</dbReference>